<dbReference type="InterPro" id="IPR014017">
    <property type="entry name" value="DNA_helicase_UvrD-like_C"/>
</dbReference>
<dbReference type="CDD" id="cd17932">
    <property type="entry name" value="DEXQc_UvrD"/>
    <property type="match status" value="1"/>
</dbReference>
<evidence type="ECO:0000256" key="6">
    <source>
        <dbReference type="ARBA" id="ARBA00023125"/>
    </source>
</evidence>
<dbReference type="PANTHER" id="PTHR11070:SF2">
    <property type="entry name" value="ATP-DEPENDENT DNA HELICASE SRS2"/>
    <property type="match status" value="1"/>
</dbReference>
<dbReference type="GO" id="GO:0004386">
    <property type="term" value="F:helicase activity"/>
    <property type="evidence" value="ECO:0007669"/>
    <property type="project" value="UniProtKB-KW"/>
</dbReference>
<keyword evidence="3 12" id="KW-0378">Hydrolase</keyword>
<evidence type="ECO:0000256" key="10">
    <source>
        <dbReference type="ARBA" id="ARBA00034923"/>
    </source>
</evidence>
<evidence type="ECO:0000256" key="7">
    <source>
        <dbReference type="ARBA" id="ARBA00023235"/>
    </source>
</evidence>
<evidence type="ECO:0000256" key="2">
    <source>
        <dbReference type="ARBA" id="ARBA00022741"/>
    </source>
</evidence>
<dbReference type="EC" id="5.6.2.4" evidence="9"/>
<evidence type="ECO:0000256" key="4">
    <source>
        <dbReference type="ARBA" id="ARBA00022806"/>
    </source>
</evidence>
<evidence type="ECO:0000256" key="8">
    <source>
        <dbReference type="ARBA" id="ARBA00034617"/>
    </source>
</evidence>
<comment type="catalytic activity">
    <reaction evidence="8">
        <text>Couples ATP hydrolysis with the unwinding of duplex DNA by translocating in the 3'-5' direction.</text>
        <dbReference type="EC" id="5.6.2.4"/>
    </reaction>
</comment>
<keyword evidence="7" id="KW-0413">Isomerase</keyword>
<feature type="domain" description="UvrD-like helicase C-terminal" evidence="14">
    <location>
        <begin position="289"/>
        <end position="559"/>
    </location>
</feature>
<dbReference type="PROSITE" id="PS51198">
    <property type="entry name" value="UVRD_HELICASE_ATP_BIND"/>
    <property type="match status" value="1"/>
</dbReference>
<feature type="domain" description="UvrD-like helicase ATP-binding" evidence="13">
    <location>
        <begin position="3"/>
        <end position="295"/>
    </location>
</feature>
<dbReference type="SUPFAM" id="SSF52540">
    <property type="entry name" value="P-loop containing nucleoside triphosphate hydrolases"/>
    <property type="match status" value="1"/>
</dbReference>
<comment type="caution">
    <text evidence="15">The sequence shown here is derived from an EMBL/GenBank/DDBJ whole genome shotgun (WGS) entry which is preliminary data.</text>
</comment>
<keyword evidence="6" id="KW-0238">DNA-binding</keyword>
<dbReference type="Proteomes" id="UP001209854">
    <property type="component" value="Unassembled WGS sequence"/>
</dbReference>
<dbReference type="PROSITE" id="PS51217">
    <property type="entry name" value="UVRD_HELICASE_CTER"/>
    <property type="match status" value="1"/>
</dbReference>
<evidence type="ECO:0000313" key="15">
    <source>
        <dbReference type="EMBL" id="MCW7555922.1"/>
    </source>
</evidence>
<dbReference type="EMBL" id="JAPFCC010000001">
    <property type="protein sequence ID" value="MCW7555922.1"/>
    <property type="molecule type" value="Genomic_DNA"/>
</dbReference>
<evidence type="ECO:0000259" key="14">
    <source>
        <dbReference type="PROSITE" id="PS51217"/>
    </source>
</evidence>
<evidence type="ECO:0000313" key="16">
    <source>
        <dbReference type="Proteomes" id="UP001209854"/>
    </source>
</evidence>
<organism evidence="15 16">
    <name type="scientific">Endozoicomonas gorgoniicola</name>
    <dbReference type="NCBI Taxonomy" id="1234144"/>
    <lineage>
        <taxon>Bacteria</taxon>
        <taxon>Pseudomonadati</taxon>
        <taxon>Pseudomonadota</taxon>
        <taxon>Gammaproteobacteria</taxon>
        <taxon>Oceanospirillales</taxon>
        <taxon>Endozoicomonadaceae</taxon>
        <taxon>Endozoicomonas</taxon>
    </lineage>
</organism>
<keyword evidence="16" id="KW-1185">Reference proteome</keyword>
<dbReference type="InterPro" id="IPR014016">
    <property type="entry name" value="UvrD-like_ATP-bd"/>
</dbReference>
<name>A0ABT3N2R4_9GAMM</name>
<evidence type="ECO:0000256" key="1">
    <source>
        <dbReference type="ARBA" id="ARBA00009922"/>
    </source>
</evidence>
<evidence type="ECO:0000256" key="5">
    <source>
        <dbReference type="ARBA" id="ARBA00022840"/>
    </source>
</evidence>
<keyword evidence="4 12" id="KW-0347">Helicase</keyword>
<dbReference type="Pfam" id="PF00580">
    <property type="entry name" value="UvrD-helicase"/>
    <property type="match status" value="1"/>
</dbReference>
<dbReference type="InterPro" id="IPR027417">
    <property type="entry name" value="P-loop_NTPase"/>
</dbReference>
<sequence length="633" mass="72466">MIHLSESQRQVVQSPIGNAMQVLASAGSGKTRVLTERVRYILEQTKKDCVIALTFTNKAADEMRQRLDDTDSMEDRAWISTIHSIAQRVIEQYGHTIGLPAELHIYERDKDRMEVFLQSLRDHGVNIDEYLQVDDARERRNRERVMQKYMDAFSNIKRELATTEEEVSALYPDDSERIWRIYQDYQGALLDSGGIDFDDILIRAYEILQTQEWVGDVYRAKYKHICIDEAQDLNKAQYEFIKIFCGDKLKSILMVGDPNQMIYGFNGSSSKYMCSMFVEDFQPSEYRLTENYRSTTKIIETANKLKPGSQKEHDAALQGFVEVVPQNDEFFEAAWVVRQIQALIKLGTHDEIEGNISLSNMAVIARNRFIFPALEKALENAKIPFHMKKGERAAEPDSLFGRVLDLGIRVKLNPRSWVDGKKLCQLLQITAPSKWDDGEILLALADQTTASEVINSELLSGLLTEIHKLDSDAPNIRKFKRTFEQRLEAIAKSSENTSDPELATSISELNEFFSSWTKFRQKGLGESLQSYRNAKALGQLEGETNTDGLTLSTVHTMKGLEKDIVFLIGMCEGVFPDYRAKSKRELEEERNSAFVAVTRAKRWLYVTYPNQRTMPWGDVRPQTRSRFVGSMLS</sequence>
<dbReference type="Gene3D" id="1.10.486.10">
    <property type="entry name" value="PCRA, domain 4"/>
    <property type="match status" value="1"/>
</dbReference>
<keyword evidence="5 12" id="KW-0067">ATP-binding</keyword>
<keyword evidence="2 12" id="KW-0547">Nucleotide-binding</keyword>
<reference evidence="15 16" key="1">
    <citation type="submission" date="2022-10" db="EMBL/GenBank/DDBJ databases">
        <title>High-quality genome sequences of two octocoral-associated bacteria, Endozoicomonas euniceicola EF212 and Endozoicomonas gorgoniicola PS125.</title>
        <authorList>
            <person name="Chiou Y.-J."/>
            <person name="Chen Y.-H."/>
        </authorList>
    </citation>
    <scope>NUCLEOTIDE SEQUENCE [LARGE SCALE GENOMIC DNA]</scope>
    <source>
        <strain evidence="15 16">PS125</strain>
    </source>
</reference>
<proteinExistence type="inferred from homology"/>
<dbReference type="Pfam" id="PF13361">
    <property type="entry name" value="UvrD_C"/>
    <property type="match status" value="2"/>
</dbReference>
<protein>
    <recommendedName>
        <fullName evidence="9">DNA 3'-5' helicase</fullName>
        <ecNumber evidence="9">5.6.2.4</ecNumber>
    </recommendedName>
    <alternativeName>
        <fullName evidence="10">DNA 3'-5' helicase II</fullName>
    </alternativeName>
</protein>
<dbReference type="InterPro" id="IPR000212">
    <property type="entry name" value="DNA_helicase_UvrD/REP"/>
</dbReference>
<accession>A0ABT3N2R4</accession>
<evidence type="ECO:0000256" key="3">
    <source>
        <dbReference type="ARBA" id="ARBA00022801"/>
    </source>
</evidence>
<comment type="similarity">
    <text evidence="1">Belongs to the helicase family. UvrD subfamily.</text>
</comment>
<dbReference type="Gene3D" id="1.10.10.160">
    <property type="match status" value="1"/>
</dbReference>
<dbReference type="Gene3D" id="3.40.50.300">
    <property type="entry name" value="P-loop containing nucleotide triphosphate hydrolases"/>
    <property type="match status" value="2"/>
</dbReference>
<dbReference type="PANTHER" id="PTHR11070">
    <property type="entry name" value="UVRD / RECB / PCRA DNA HELICASE FAMILY MEMBER"/>
    <property type="match status" value="1"/>
</dbReference>
<dbReference type="InterPro" id="IPR013986">
    <property type="entry name" value="DExx_box_DNA_helicase_dom_sf"/>
</dbReference>
<evidence type="ECO:0000256" key="12">
    <source>
        <dbReference type="PROSITE-ProRule" id="PRU00560"/>
    </source>
</evidence>
<comment type="catalytic activity">
    <reaction evidence="11">
        <text>ATP + H2O = ADP + phosphate + H(+)</text>
        <dbReference type="Rhea" id="RHEA:13065"/>
        <dbReference type="ChEBI" id="CHEBI:15377"/>
        <dbReference type="ChEBI" id="CHEBI:15378"/>
        <dbReference type="ChEBI" id="CHEBI:30616"/>
        <dbReference type="ChEBI" id="CHEBI:43474"/>
        <dbReference type="ChEBI" id="CHEBI:456216"/>
        <dbReference type="EC" id="5.6.2.4"/>
    </reaction>
</comment>
<gene>
    <name evidence="15" type="ORF">NX722_25495</name>
</gene>
<evidence type="ECO:0000256" key="9">
    <source>
        <dbReference type="ARBA" id="ARBA00034808"/>
    </source>
</evidence>
<evidence type="ECO:0000256" key="11">
    <source>
        <dbReference type="ARBA" id="ARBA00048988"/>
    </source>
</evidence>
<dbReference type="RefSeq" id="WP_262565657.1">
    <property type="nucleotide sequence ID" value="NZ_JAPFCC010000001.1"/>
</dbReference>
<evidence type="ECO:0000259" key="13">
    <source>
        <dbReference type="PROSITE" id="PS51198"/>
    </source>
</evidence>
<feature type="binding site" evidence="12">
    <location>
        <begin position="24"/>
        <end position="31"/>
    </location>
    <ligand>
        <name>ATP</name>
        <dbReference type="ChEBI" id="CHEBI:30616"/>
    </ligand>
</feature>